<proteinExistence type="predicted"/>
<evidence type="ECO:0000313" key="1">
    <source>
        <dbReference type="EMBL" id="KRY46581.1"/>
    </source>
</evidence>
<organism evidence="1 2">
    <name type="scientific">Trichinella pseudospiralis</name>
    <name type="common">Parasitic roundworm</name>
    <dbReference type="NCBI Taxonomy" id="6337"/>
    <lineage>
        <taxon>Eukaryota</taxon>
        <taxon>Metazoa</taxon>
        <taxon>Ecdysozoa</taxon>
        <taxon>Nematoda</taxon>
        <taxon>Enoplea</taxon>
        <taxon>Dorylaimia</taxon>
        <taxon>Trichinellida</taxon>
        <taxon>Trichinellidae</taxon>
        <taxon>Trichinella</taxon>
    </lineage>
</organism>
<keyword evidence="2" id="KW-1185">Reference proteome</keyword>
<dbReference type="Proteomes" id="UP000054995">
    <property type="component" value="Unassembled WGS sequence"/>
</dbReference>
<comment type="caution">
    <text evidence="1">The sequence shown here is derived from an EMBL/GenBank/DDBJ whole genome shotgun (WGS) entry which is preliminary data.</text>
</comment>
<evidence type="ECO:0000313" key="2">
    <source>
        <dbReference type="Proteomes" id="UP000054995"/>
    </source>
</evidence>
<protein>
    <submittedName>
        <fullName evidence="1">Uncharacterized protein</fullName>
    </submittedName>
</protein>
<reference evidence="1 2" key="1">
    <citation type="submission" date="2015-01" db="EMBL/GenBank/DDBJ databases">
        <title>Evolution of Trichinella species and genotypes.</title>
        <authorList>
            <person name="Korhonen P.K."/>
            <person name="Edoardo P."/>
            <person name="Giuseppe L.R."/>
            <person name="Gasser R.B."/>
        </authorList>
    </citation>
    <scope>NUCLEOTIDE SEQUENCE [LARGE SCALE GENOMIC DNA]</scope>
    <source>
        <strain evidence="1">ISS470</strain>
    </source>
</reference>
<gene>
    <name evidence="1" type="ORF">T4D_12073</name>
</gene>
<name>A0A0V1CBF9_TRIPS</name>
<sequence>LARVTAWCLRFVKNCRHPSKQRQEELTIEELNESELYWMKTVQNETFRDEKSLLMK</sequence>
<feature type="non-terminal residue" evidence="1">
    <location>
        <position position="56"/>
    </location>
</feature>
<dbReference type="AlphaFoldDB" id="A0A0V1CBF9"/>
<accession>A0A0V1CBF9</accession>
<dbReference type="EMBL" id="JYDT01005157">
    <property type="protein sequence ID" value="KRY46581.1"/>
    <property type="molecule type" value="Genomic_DNA"/>
</dbReference>
<feature type="non-terminal residue" evidence="1">
    <location>
        <position position="1"/>
    </location>
</feature>